<dbReference type="PANTHER" id="PTHR42788:SF13">
    <property type="entry name" value="ALIPHATIC SULFONATES IMPORT ATP-BINDING PROTEIN SSUB"/>
    <property type="match status" value="1"/>
</dbReference>
<evidence type="ECO:0000256" key="2">
    <source>
        <dbReference type="ARBA" id="ARBA00022448"/>
    </source>
</evidence>
<dbReference type="EMBL" id="JAVRQI010000029">
    <property type="protein sequence ID" value="MDT1064658.1"/>
    <property type="molecule type" value="Genomic_DNA"/>
</dbReference>
<dbReference type="InterPro" id="IPR003439">
    <property type="entry name" value="ABC_transporter-like_ATP-bd"/>
</dbReference>
<dbReference type="SUPFAM" id="SSF52540">
    <property type="entry name" value="P-loop containing nucleoside triphosphate hydrolases"/>
    <property type="match status" value="1"/>
</dbReference>
<evidence type="ECO:0000256" key="1">
    <source>
        <dbReference type="ARBA" id="ARBA00005417"/>
    </source>
</evidence>
<keyword evidence="7" id="KW-1185">Reference proteome</keyword>
<keyword evidence="4 6" id="KW-0067">ATP-binding</keyword>
<comment type="similarity">
    <text evidence="1">Belongs to the ABC transporter superfamily.</text>
</comment>
<reference evidence="7" key="1">
    <citation type="submission" date="2023-07" db="EMBL/GenBank/DDBJ databases">
        <title>Characterization of two Paracoccaceae strains isolated from Phycosphere and proposal of Xinfangfangia lacusdiani sp. nov.</title>
        <authorList>
            <person name="Deng Y."/>
            <person name="Zhang Y.Q."/>
        </authorList>
    </citation>
    <scope>NUCLEOTIDE SEQUENCE [LARGE SCALE GENOMIC DNA]</scope>
    <source>
        <strain evidence="7">CPCC 101403</strain>
    </source>
</reference>
<evidence type="ECO:0000256" key="4">
    <source>
        <dbReference type="ARBA" id="ARBA00022840"/>
    </source>
</evidence>
<dbReference type="InterPro" id="IPR027417">
    <property type="entry name" value="P-loop_NTPase"/>
</dbReference>
<dbReference type="PANTHER" id="PTHR42788">
    <property type="entry name" value="TAURINE IMPORT ATP-BINDING PROTEIN-RELATED"/>
    <property type="match status" value="1"/>
</dbReference>
<organism evidence="6 7">
    <name type="scientific">Paracoccus broussonetiae</name>
    <dbReference type="NCBI Taxonomy" id="3075834"/>
    <lineage>
        <taxon>Bacteria</taxon>
        <taxon>Pseudomonadati</taxon>
        <taxon>Pseudomonadota</taxon>
        <taxon>Alphaproteobacteria</taxon>
        <taxon>Rhodobacterales</taxon>
        <taxon>Paracoccaceae</taxon>
        <taxon>Paracoccus</taxon>
    </lineage>
</organism>
<name>A0ABU3EKA4_9RHOB</name>
<dbReference type="Pfam" id="PF00005">
    <property type="entry name" value="ABC_tran"/>
    <property type="match status" value="1"/>
</dbReference>
<dbReference type="Gene3D" id="3.40.50.300">
    <property type="entry name" value="P-loop containing nucleotide triphosphate hydrolases"/>
    <property type="match status" value="1"/>
</dbReference>
<evidence type="ECO:0000313" key="6">
    <source>
        <dbReference type="EMBL" id="MDT1064658.1"/>
    </source>
</evidence>
<dbReference type="GO" id="GO:0005524">
    <property type="term" value="F:ATP binding"/>
    <property type="evidence" value="ECO:0007669"/>
    <property type="project" value="UniProtKB-KW"/>
</dbReference>
<dbReference type="SMART" id="SM00382">
    <property type="entry name" value="AAA"/>
    <property type="match status" value="1"/>
</dbReference>
<gene>
    <name evidence="6" type="ORF">RM190_22575</name>
</gene>
<evidence type="ECO:0000313" key="7">
    <source>
        <dbReference type="Proteomes" id="UP001251085"/>
    </source>
</evidence>
<dbReference type="PROSITE" id="PS50893">
    <property type="entry name" value="ABC_TRANSPORTER_2"/>
    <property type="match status" value="1"/>
</dbReference>
<keyword evidence="3" id="KW-0547">Nucleotide-binding</keyword>
<proteinExistence type="inferred from homology"/>
<comment type="caution">
    <text evidence="6">The sequence shown here is derived from an EMBL/GenBank/DDBJ whole genome shotgun (WGS) entry which is preliminary data.</text>
</comment>
<sequence>MLELTSVSVSFRGNLVPALSNFTFKFLPGILYGILAPSGSGKTTLLRTIAGLQSCQGRVVLEKQVMWRQPGRCALVPQRPPLLPWATVSENLSWAARIGGVRSAVSIESAISDFRLEPHLHRLPKELSGGWRHMVAFAMVSCVAPKVLLLDEPLSGVDVIRREKIWKRISKKREVNSVKILVTHDTVEAAEICDRVLVCKGPPLKILKEIDCSSSRGTPSCASTIKEILELEWRDEVPGL</sequence>
<dbReference type="InterPro" id="IPR003593">
    <property type="entry name" value="AAA+_ATPase"/>
</dbReference>
<protein>
    <submittedName>
        <fullName evidence="6">ABC transporter ATP-binding protein</fullName>
    </submittedName>
</protein>
<dbReference type="InterPro" id="IPR050166">
    <property type="entry name" value="ABC_transporter_ATP-bind"/>
</dbReference>
<keyword evidence="2" id="KW-0813">Transport</keyword>
<dbReference type="RefSeq" id="WP_311761740.1">
    <property type="nucleotide sequence ID" value="NZ_JAVRQI010000029.1"/>
</dbReference>
<evidence type="ECO:0000259" key="5">
    <source>
        <dbReference type="PROSITE" id="PS50893"/>
    </source>
</evidence>
<evidence type="ECO:0000256" key="3">
    <source>
        <dbReference type="ARBA" id="ARBA00022741"/>
    </source>
</evidence>
<dbReference type="Proteomes" id="UP001251085">
    <property type="component" value="Unassembled WGS sequence"/>
</dbReference>
<feature type="domain" description="ABC transporter" evidence="5">
    <location>
        <begin position="2"/>
        <end position="226"/>
    </location>
</feature>
<accession>A0ABU3EKA4</accession>